<evidence type="ECO:0000259" key="2">
    <source>
        <dbReference type="PROSITE" id="PS51154"/>
    </source>
</evidence>
<dbReference type="NCBIfam" id="NF001664">
    <property type="entry name" value="PRK00431.1-6"/>
    <property type="match status" value="1"/>
</dbReference>
<dbReference type="AlphaFoldDB" id="A0A5M3YZF0"/>
<dbReference type="InterPro" id="IPR043472">
    <property type="entry name" value="Macro_dom-like"/>
</dbReference>
<name>A0A5M3YZF0_ASPTE</name>
<dbReference type="CDD" id="cd02908">
    <property type="entry name" value="Macro_OAADPr_deacetylase"/>
    <property type="match status" value="1"/>
</dbReference>
<evidence type="ECO:0000313" key="3">
    <source>
        <dbReference type="EMBL" id="GFF11924.1"/>
    </source>
</evidence>
<evidence type="ECO:0000256" key="1">
    <source>
        <dbReference type="SAM" id="MobiDB-lite"/>
    </source>
</evidence>
<organism evidence="3 4">
    <name type="scientific">Aspergillus terreus</name>
    <dbReference type="NCBI Taxonomy" id="33178"/>
    <lineage>
        <taxon>Eukaryota</taxon>
        <taxon>Fungi</taxon>
        <taxon>Dikarya</taxon>
        <taxon>Ascomycota</taxon>
        <taxon>Pezizomycotina</taxon>
        <taxon>Eurotiomycetes</taxon>
        <taxon>Eurotiomycetidae</taxon>
        <taxon>Eurotiales</taxon>
        <taxon>Aspergillaceae</taxon>
        <taxon>Aspergillus</taxon>
        <taxon>Aspergillus subgen. Circumdati</taxon>
    </lineage>
</organism>
<dbReference type="OrthoDB" id="6077599at2759"/>
<feature type="compositionally biased region" description="Polar residues" evidence="1">
    <location>
        <begin position="318"/>
        <end position="331"/>
    </location>
</feature>
<dbReference type="Pfam" id="PF01661">
    <property type="entry name" value="Macro"/>
    <property type="match status" value="1"/>
</dbReference>
<accession>A0A5M3YZF0</accession>
<dbReference type="EMBL" id="BLJY01000001">
    <property type="protein sequence ID" value="GFF11924.1"/>
    <property type="molecule type" value="Genomic_DNA"/>
</dbReference>
<dbReference type="VEuPathDB" id="FungiDB:ATEG_04044"/>
<dbReference type="PANTHER" id="PTHR11106:SF27">
    <property type="entry name" value="MACRO DOMAIN-CONTAINING PROTEIN"/>
    <property type="match status" value="1"/>
</dbReference>
<dbReference type="Proteomes" id="UP000452235">
    <property type="component" value="Unassembled WGS sequence"/>
</dbReference>
<dbReference type="SUPFAM" id="SSF52949">
    <property type="entry name" value="Macro domain-like"/>
    <property type="match status" value="1"/>
</dbReference>
<dbReference type="PANTHER" id="PTHR11106">
    <property type="entry name" value="GANGLIOSIDE INDUCED DIFFERENTIATION ASSOCIATED PROTEIN 2-RELATED"/>
    <property type="match status" value="1"/>
</dbReference>
<keyword evidence="4" id="KW-1185">Reference proteome</keyword>
<dbReference type="PROSITE" id="PS51154">
    <property type="entry name" value="MACRO"/>
    <property type="match status" value="1"/>
</dbReference>
<feature type="region of interest" description="Disordered" evidence="1">
    <location>
        <begin position="212"/>
        <end position="344"/>
    </location>
</feature>
<proteinExistence type="predicted"/>
<dbReference type="Gene3D" id="3.40.220.10">
    <property type="entry name" value="Leucine Aminopeptidase, subunit E, domain 1"/>
    <property type="match status" value="1"/>
</dbReference>
<reference evidence="3 4" key="1">
    <citation type="submission" date="2020-01" db="EMBL/GenBank/DDBJ databases">
        <title>Aspergillus terreus IFO 6365 whole genome shotgun sequence.</title>
        <authorList>
            <person name="Kanamasa S."/>
            <person name="Takahashi H."/>
        </authorList>
    </citation>
    <scope>NUCLEOTIDE SEQUENCE [LARGE SCALE GENOMIC DNA]</scope>
    <source>
        <strain evidence="3 4">IFO 6365</strain>
    </source>
</reference>
<feature type="compositionally biased region" description="Basic and acidic residues" evidence="1">
    <location>
        <begin position="254"/>
        <end position="271"/>
    </location>
</feature>
<dbReference type="SMART" id="SM00506">
    <property type="entry name" value="A1pp"/>
    <property type="match status" value="1"/>
</dbReference>
<sequence>MAPTHIPISEIPSLSQLYRLNRLPTITAPTHPPSKPLNDRISLIRHDITKLLDVDCIVNAANSSLLGGGGVDGAIHRAAGPGLVCECRTLGGCATGDAKTTAAYDLPCRWVIHTVGPIYPVERQKGAARPEQLLRSCYRRCLELAVRKKARSIAFPAISTGVYAYPKRRAARIALDETRAFLESEGADIVTLEKIVFCNFEEEDQRAYEEAVPDVFPPKEDRPSTSAPQHAGESAPSPALSHGIYGPRPTTDSAGDHPPEPEEQTVNKEDVEQSIDLLAESVSPKPSAKSDDDWEEVTALEFVRADKPDDELAEVESLPSTTGVQSIQSSGVLPMAESHATQKG</sequence>
<feature type="domain" description="Macro" evidence="2">
    <location>
        <begin position="28"/>
        <end position="216"/>
    </location>
</feature>
<evidence type="ECO:0000313" key="4">
    <source>
        <dbReference type="Proteomes" id="UP000452235"/>
    </source>
</evidence>
<gene>
    <name evidence="3" type="ORF">ATEIFO6365_0001014700</name>
</gene>
<protein>
    <submittedName>
        <fullName evidence="3">Protein LRP16</fullName>
    </submittedName>
</protein>
<comment type="caution">
    <text evidence="3">The sequence shown here is derived from an EMBL/GenBank/DDBJ whole genome shotgun (WGS) entry which is preliminary data.</text>
</comment>
<dbReference type="InterPro" id="IPR002589">
    <property type="entry name" value="Macro_dom"/>
</dbReference>